<accession>A0A6D2J3G0</accession>
<evidence type="ECO:0000256" key="1">
    <source>
        <dbReference type="SAM" id="SignalP"/>
    </source>
</evidence>
<evidence type="ECO:0000313" key="3">
    <source>
        <dbReference type="EMBL" id="CAA7037552.1"/>
    </source>
</evidence>
<dbReference type="Pfam" id="PF19273">
    <property type="entry name" value="Exportin-5"/>
    <property type="match status" value="1"/>
</dbReference>
<dbReference type="EMBL" id="CACVBM020001177">
    <property type="protein sequence ID" value="CAA7037552.1"/>
    <property type="molecule type" value="Genomic_DNA"/>
</dbReference>
<comment type="caution">
    <text evidence="3">The sequence shown here is derived from an EMBL/GenBank/DDBJ whole genome shotgun (WGS) entry which is preliminary data.</text>
</comment>
<dbReference type="OrthoDB" id="651267at2759"/>
<evidence type="ECO:0000313" key="4">
    <source>
        <dbReference type="Proteomes" id="UP000467841"/>
    </source>
</evidence>
<keyword evidence="1" id="KW-0732">Signal</keyword>
<keyword evidence="4" id="KW-1185">Reference proteome</keyword>
<feature type="chain" id="PRO_5025390164" description="Exportin-5 C-terminal domain-containing protein" evidence="1">
    <location>
        <begin position="30"/>
        <end position="89"/>
    </location>
</feature>
<gene>
    <name evidence="3" type="ORF">MERR_LOCUS24787</name>
</gene>
<organism evidence="3 4">
    <name type="scientific">Microthlaspi erraticum</name>
    <dbReference type="NCBI Taxonomy" id="1685480"/>
    <lineage>
        <taxon>Eukaryota</taxon>
        <taxon>Viridiplantae</taxon>
        <taxon>Streptophyta</taxon>
        <taxon>Embryophyta</taxon>
        <taxon>Tracheophyta</taxon>
        <taxon>Spermatophyta</taxon>
        <taxon>Magnoliopsida</taxon>
        <taxon>eudicotyledons</taxon>
        <taxon>Gunneridae</taxon>
        <taxon>Pentapetalae</taxon>
        <taxon>rosids</taxon>
        <taxon>malvids</taxon>
        <taxon>Brassicales</taxon>
        <taxon>Brassicaceae</taxon>
        <taxon>Coluteocarpeae</taxon>
        <taxon>Microthlaspi</taxon>
    </lineage>
</organism>
<feature type="signal peptide" evidence="1">
    <location>
        <begin position="1"/>
        <end position="29"/>
    </location>
</feature>
<dbReference type="InterPro" id="IPR045478">
    <property type="entry name" value="Exportin-5_C"/>
</dbReference>
<sequence length="89" mass="9938">MLGFFQHFKLGLHFEAMLFWLTLMRDLLSKPKAAVYPNGEGPAVGGVNEKKKILSLINDDISSAILDVLFNEGSRKKKSLLELLLLLGH</sequence>
<evidence type="ECO:0000259" key="2">
    <source>
        <dbReference type="Pfam" id="PF19273"/>
    </source>
</evidence>
<proteinExistence type="predicted"/>
<protein>
    <recommendedName>
        <fullName evidence="2">Exportin-5 C-terminal domain-containing protein</fullName>
    </recommendedName>
</protein>
<reference evidence="3" key="1">
    <citation type="submission" date="2020-01" db="EMBL/GenBank/DDBJ databases">
        <authorList>
            <person name="Mishra B."/>
        </authorList>
    </citation>
    <scope>NUCLEOTIDE SEQUENCE [LARGE SCALE GENOMIC DNA]</scope>
</reference>
<dbReference type="Proteomes" id="UP000467841">
    <property type="component" value="Unassembled WGS sequence"/>
</dbReference>
<feature type="domain" description="Exportin-5 C-terminal" evidence="2">
    <location>
        <begin position="1"/>
        <end position="71"/>
    </location>
</feature>
<name>A0A6D2J3G0_9BRAS</name>
<dbReference type="AlphaFoldDB" id="A0A6D2J3G0"/>